<dbReference type="EMBL" id="JAEMHM010000006">
    <property type="protein sequence ID" value="MBJ6724726.1"/>
    <property type="molecule type" value="Genomic_DNA"/>
</dbReference>
<evidence type="ECO:0000259" key="4">
    <source>
        <dbReference type="PROSITE" id="PS50887"/>
    </source>
</evidence>
<dbReference type="SUPFAM" id="SSF55073">
    <property type="entry name" value="Nucleotide cyclase"/>
    <property type="match status" value="1"/>
</dbReference>
<comment type="caution">
    <text evidence="5">The sequence shown here is derived from an EMBL/GenBank/DDBJ whole genome shotgun (WGS) entry which is preliminary data.</text>
</comment>
<organism evidence="5 6">
    <name type="scientific">Geomesophilobacter sediminis</name>
    <dbReference type="NCBI Taxonomy" id="2798584"/>
    <lineage>
        <taxon>Bacteria</taxon>
        <taxon>Pseudomonadati</taxon>
        <taxon>Thermodesulfobacteriota</taxon>
        <taxon>Desulfuromonadia</taxon>
        <taxon>Geobacterales</taxon>
        <taxon>Geobacteraceae</taxon>
        <taxon>Geomesophilobacter</taxon>
    </lineage>
</organism>
<evidence type="ECO:0000256" key="1">
    <source>
        <dbReference type="ARBA" id="ARBA00012528"/>
    </source>
</evidence>
<feature type="transmembrane region" description="Helical" evidence="3">
    <location>
        <begin position="121"/>
        <end position="138"/>
    </location>
</feature>
<reference evidence="5" key="1">
    <citation type="submission" date="2020-12" db="EMBL/GenBank/DDBJ databases">
        <title>Geomonas sp. Red875, isolated from river sediment.</title>
        <authorList>
            <person name="Xu Z."/>
            <person name="Zhang Z."/>
            <person name="Masuda Y."/>
            <person name="Itoh H."/>
            <person name="Senoo K."/>
        </authorList>
    </citation>
    <scope>NUCLEOTIDE SEQUENCE</scope>
    <source>
        <strain evidence="5">Red875</strain>
    </source>
</reference>
<evidence type="ECO:0000313" key="5">
    <source>
        <dbReference type="EMBL" id="MBJ6724726.1"/>
    </source>
</evidence>
<dbReference type="PANTHER" id="PTHR45138">
    <property type="entry name" value="REGULATORY COMPONENTS OF SENSORY TRANSDUCTION SYSTEM"/>
    <property type="match status" value="1"/>
</dbReference>
<dbReference type="GO" id="GO:0005886">
    <property type="term" value="C:plasma membrane"/>
    <property type="evidence" value="ECO:0007669"/>
    <property type="project" value="TreeGrafter"/>
</dbReference>
<feature type="domain" description="GGDEF" evidence="4">
    <location>
        <begin position="210"/>
        <end position="343"/>
    </location>
</feature>
<dbReference type="InterPro" id="IPR050469">
    <property type="entry name" value="Diguanylate_Cyclase"/>
</dbReference>
<dbReference type="EC" id="2.7.7.65" evidence="1"/>
<keyword evidence="3" id="KW-1133">Transmembrane helix</keyword>
<name>A0A8J7LYB0_9BACT</name>
<dbReference type="GO" id="GO:0052621">
    <property type="term" value="F:diguanylate cyclase activity"/>
    <property type="evidence" value="ECO:0007669"/>
    <property type="project" value="UniProtKB-EC"/>
</dbReference>
<comment type="catalytic activity">
    <reaction evidence="2">
        <text>2 GTP = 3',3'-c-di-GMP + 2 diphosphate</text>
        <dbReference type="Rhea" id="RHEA:24898"/>
        <dbReference type="ChEBI" id="CHEBI:33019"/>
        <dbReference type="ChEBI" id="CHEBI:37565"/>
        <dbReference type="ChEBI" id="CHEBI:58805"/>
        <dbReference type="EC" id="2.7.7.65"/>
    </reaction>
</comment>
<accession>A0A8J7LYB0</accession>
<proteinExistence type="predicted"/>
<dbReference type="PANTHER" id="PTHR45138:SF9">
    <property type="entry name" value="DIGUANYLATE CYCLASE DGCM-RELATED"/>
    <property type="match status" value="1"/>
</dbReference>
<dbReference type="NCBIfam" id="TIGR00254">
    <property type="entry name" value="GGDEF"/>
    <property type="match status" value="1"/>
</dbReference>
<keyword evidence="3" id="KW-0812">Transmembrane</keyword>
<dbReference type="PROSITE" id="PS50887">
    <property type="entry name" value="GGDEF"/>
    <property type="match status" value="1"/>
</dbReference>
<dbReference type="Gene3D" id="3.30.70.270">
    <property type="match status" value="1"/>
</dbReference>
<dbReference type="InterPro" id="IPR043128">
    <property type="entry name" value="Rev_trsase/Diguanyl_cyclase"/>
</dbReference>
<evidence type="ECO:0000256" key="3">
    <source>
        <dbReference type="SAM" id="Phobius"/>
    </source>
</evidence>
<dbReference type="CDD" id="cd01949">
    <property type="entry name" value="GGDEF"/>
    <property type="match status" value="1"/>
</dbReference>
<feature type="transmembrane region" description="Helical" evidence="3">
    <location>
        <begin position="75"/>
        <end position="94"/>
    </location>
</feature>
<keyword evidence="3" id="KW-0472">Membrane</keyword>
<dbReference type="InterPro" id="IPR000160">
    <property type="entry name" value="GGDEF_dom"/>
</dbReference>
<dbReference type="Pfam" id="PF00990">
    <property type="entry name" value="GGDEF"/>
    <property type="match status" value="1"/>
</dbReference>
<dbReference type="SMART" id="SM00267">
    <property type="entry name" value="GGDEF"/>
    <property type="match status" value="1"/>
</dbReference>
<feature type="transmembrane region" description="Helical" evidence="3">
    <location>
        <begin position="100"/>
        <end position="116"/>
    </location>
</feature>
<dbReference type="GO" id="GO:1902201">
    <property type="term" value="P:negative regulation of bacterial-type flagellum-dependent cell motility"/>
    <property type="evidence" value="ECO:0007669"/>
    <property type="project" value="TreeGrafter"/>
</dbReference>
<dbReference type="GO" id="GO:0043709">
    <property type="term" value="P:cell adhesion involved in single-species biofilm formation"/>
    <property type="evidence" value="ECO:0007669"/>
    <property type="project" value="TreeGrafter"/>
</dbReference>
<dbReference type="RefSeq" id="WP_199383618.1">
    <property type="nucleotide sequence ID" value="NZ_JAEMHM010000006.1"/>
</dbReference>
<dbReference type="InterPro" id="IPR029787">
    <property type="entry name" value="Nucleotide_cyclase"/>
</dbReference>
<sequence length="382" mass="42539">MNLRQWLTAEAGVKYPGFEKTVDSLSWLLIALVALDIAIDPIDAKDVFFLGTCAVFLRLYRALERRLGPLGQAKGLVDLMLLLFFAVASCWFSGKETSPFLPAIYLILMIASLTQGKRNAYFMALLTIASYALLAYGAPGNRPPDFSRLLQFIPFLLIAYLGTVLSGEAENARIEVERLSLTDDLTQLNNMRSFYILADHQEKIAKRNQEAYAICMLDTDNLKQLNDRHGHFAGTELIKWTGRIISQNIRESDIAARFGGDEFVIMYNGHHKEQIFLAVDRIVRAMENSPFPFEGKLLRSSLSAGIACYPCDGDDLRTVIKKADEAMYLSKRRGKNRVSLYDPEECDTPVAGSEVGGKQFGEAVAELDRHAPPVEVGKGDPS</sequence>
<keyword evidence="6" id="KW-1185">Reference proteome</keyword>
<dbReference type="Proteomes" id="UP000636888">
    <property type="component" value="Unassembled WGS sequence"/>
</dbReference>
<evidence type="ECO:0000313" key="6">
    <source>
        <dbReference type="Proteomes" id="UP000636888"/>
    </source>
</evidence>
<protein>
    <recommendedName>
        <fullName evidence="1">diguanylate cyclase</fullName>
        <ecNumber evidence="1">2.7.7.65</ecNumber>
    </recommendedName>
</protein>
<dbReference type="AlphaFoldDB" id="A0A8J7LYB0"/>
<evidence type="ECO:0000256" key="2">
    <source>
        <dbReference type="ARBA" id="ARBA00034247"/>
    </source>
</evidence>
<gene>
    <name evidence="5" type="ORF">JFN93_08415</name>
</gene>